<comment type="caution">
    <text evidence="1">The sequence shown here is derived from an EMBL/GenBank/DDBJ whole genome shotgun (WGS) entry which is preliminary data.</text>
</comment>
<sequence length="173" mass="20476">NGIPWIDEKPWIDNRVWSKLIDNIHLECNPLHFKNETAIWPTCNWKEDGYCNTGNLPGFIHDGNSIFYEDYEWYDMIKDGKLKKEALINKRILEESMNVMEESSNNEWAMIWLLTNGRIMNTLLTLKPMSLLIKKTYNKVCQIVMDLNDTQGKQGWFDEHELMEDDDDDIDDL</sequence>
<proteinExistence type="predicted"/>
<organism evidence="1">
    <name type="scientific">Tanacetum cinerariifolium</name>
    <name type="common">Dalmatian daisy</name>
    <name type="synonym">Chrysanthemum cinerariifolium</name>
    <dbReference type="NCBI Taxonomy" id="118510"/>
    <lineage>
        <taxon>Eukaryota</taxon>
        <taxon>Viridiplantae</taxon>
        <taxon>Streptophyta</taxon>
        <taxon>Embryophyta</taxon>
        <taxon>Tracheophyta</taxon>
        <taxon>Spermatophyta</taxon>
        <taxon>Magnoliopsida</taxon>
        <taxon>eudicotyledons</taxon>
        <taxon>Gunneridae</taxon>
        <taxon>Pentapetalae</taxon>
        <taxon>asterids</taxon>
        <taxon>campanulids</taxon>
        <taxon>Asterales</taxon>
        <taxon>Asteraceae</taxon>
        <taxon>Asteroideae</taxon>
        <taxon>Anthemideae</taxon>
        <taxon>Anthemidinae</taxon>
        <taxon>Tanacetum</taxon>
    </lineage>
</organism>
<gene>
    <name evidence="1" type="ORF">Tci_622671</name>
</gene>
<reference evidence="1" key="1">
    <citation type="journal article" date="2019" name="Sci. Rep.">
        <title>Draft genome of Tanacetum cinerariifolium, the natural source of mosquito coil.</title>
        <authorList>
            <person name="Yamashiro T."/>
            <person name="Shiraishi A."/>
            <person name="Satake H."/>
            <person name="Nakayama K."/>
        </authorList>
    </citation>
    <scope>NUCLEOTIDE SEQUENCE</scope>
</reference>
<dbReference type="EMBL" id="BKCJ010436029">
    <property type="protein sequence ID" value="GFA50699.1"/>
    <property type="molecule type" value="Genomic_DNA"/>
</dbReference>
<accession>A0A699JPW7</accession>
<protein>
    <submittedName>
        <fullName evidence="1">Uncharacterized protein</fullName>
    </submittedName>
</protein>
<feature type="non-terminal residue" evidence="1">
    <location>
        <position position="1"/>
    </location>
</feature>
<evidence type="ECO:0000313" key="1">
    <source>
        <dbReference type="EMBL" id="GFA50699.1"/>
    </source>
</evidence>
<name>A0A699JPW7_TANCI</name>
<dbReference type="AlphaFoldDB" id="A0A699JPW7"/>